<reference evidence="2 3" key="1">
    <citation type="submission" date="2018-07" db="EMBL/GenBank/DDBJ databases">
        <title>Freshwater and sediment microbial communities from various areas in North America, analyzing microbe dynamics in response to fracking.</title>
        <authorList>
            <person name="Lamendella R."/>
        </authorList>
    </citation>
    <scope>NUCLEOTIDE SEQUENCE [LARGE SCALE GENOMIC DNA]</scope>
    <source>
        <strain evidence="2 3">160A</strain>
    </source>
</reference>
<protein>
    <submittedName>
        <fullName evidence="2">Glycosyl transferase family 2</fullName>
    </submittedName>
</protein>
<dbReference type="Gene3D" id="3.90.550.10">
    <property type="entry name" value="Spore Coat Polysaccharide Biosynthesis Protein SpsA, Chain A"/>
    <property type="match status" value="1"/>
</dbReference>
<dbReference type="Proteomes" id="UP000252733">
    <property type="component" value="Unassembled WGS sequence"/>
</dbReference>
<evidence type="ECO:0000259" key="1">
    <source>
        <dbReference type="Pfam" id="PF00535"/>
    </source>
</evidence>
<sequence length="326" mass="38691">MFNPLVSIIVPCYNQANFLGETLESVLNQEYFYWECIIVNDGSTDDTENVAKSFLEKDKRFKYIKKENGGLSSARNIGIINCTGQYIQFLDSDDLLSSMKIKTQIETFQKDIHGDIVIGKSLYFEDGVWGTFYCDISMNSRVKNRNSDIRKNGRMLKELLSHNQFSVSAPIIKREIFDVIGVFDETLKSYEDWDLWLRCALNGCRFKMCCKESITYIRIHKKSMSWNFERMNSAYHQMMEKILNKIDSQNHTNSKVLKYLASCKRKMIMFQFVEHSKQEDKDYVLKFMANWIESNNIPYWIFRSHFSVLVFKYFYMFENSIRRFFL</sequence>
<dbReference type="InterPro" id="IPR029044">
    <property type="entry name" value="Nucleotide-diphossugar_trans"/>
</dbReference>
<dbReference type="InterPro" id="IPR001173">
    <property type="entry name" value="Glyco_trans_2-like"/>
</dbReference>
<dbReference type="GO" id="GO:0016758">
    <property type="term" value="F:hexosyltransferase activity"/>
    <property type="evidence" value="ECO:0007669"/>
    <property type="project" value="UniProtKB-ARBA"/>
</dbReference>
<evidence type="ECO:0000313" key="2">
    <source>
        <dbReference type="EMBL" id="RCW30040.1"/>
    </source>
</evidence>
<feature type="domain" description="Glycosyltransferase 2-like" evidence="1">
    <location>
        <begin position="7"/>
        <end position="145"/>
    </location>
</feature>
<accession>A0A368UPT0</accession>
<evidence type="ECO:0000313" key="3">
    <source>
        <dbReference type="Proteomes" id="UP000252733"/>
    </source>
</evidence>
<keyword evidence="2" id="KW-0808">Transferase</keyword>
<dbReference type="EMBL" id="QPIZ01000024">
    <property type="protein sequence ID" value="RCW30040.1"/>
    <property type="molecule type" value="Genomic_DNA"/>
</dbReference>
<proteinExistence type="predicted"/>
<comment type="caution">
    <text evidence="2">The sequence shown here is derived from an EMBL/GenBank/DDBJ whole genome shotgun (WGS) entry which is preliminary data.</text>
</comment>
<dbReference type="PANTHER" id="PTHR22916:SF3">
    <property type="entry name" value="UDP-GLCNAC:BETAGAL BETA-1,3-N-ACETYLGLUCOSAMINYLTRANSFERASE-LIKE PROTEIN 1"/>
    <property type="match status" value="1"/>
</dbReference>
<name>A0A368UPT0_9BACT</name>
<organism evidence="2 3">
    <name type="scientific">Marinilabilia salmonicolor</name>
    <dbReference type="NCBI Taxonomy" id="989"/>
    <lineage>
        <taxon>Bacteria</taxon>
        <taxon>Pseudomonadati</taxon>
        <taxon>Bacteroidota</taxon>
        <taxon>Bacteroidia</taxon>
        <taxon>Marinilabiliales</taxon>
        <taxon>Marinilabiliaceae</taxon>
        <taxon>Marinilabilia</taxon>
    </lineage>
</organism>
<dbReference type="AlphaFoldDB" id="A0A368UPT0"/>
<gene>
    <name evidence="2" type="ORF">DFO77_12452</name>
</gene>
<dbReference type="SUPFAM" id="SSF53448">
    <property type="entry name" value="Nucleotide-diphospho-sugar transferases"/>
    <property type="match status" value="1"/>
</dbReference>
<dbReference type="RefSeq" id="WP_114437731.1">
    <property type="nucleotide sequence ID" value="NZ_QPIZ01000024.1"/>
</dbReference>
<dbReference type="Pfam" id="PF00535">
    <property type="entry name" value="Glycos_transf_2"/>
    <property type="match status" value="1"/>
</dbReference>
<dbReference type="PANTHER" id="PTHR22916">
    <property type="entry name" value="GLYCOSYLTRANSFERASE"/>
    <property type="match status" value="1"/>
</dbReference>
<keyword evidence="3" id="KW-1185">Reference proteome</keyword>